<dbReference type="Proteomes" id="UP001604277">
    <property type="component" value="Unassembled WGS sequence"/>
</dbReference>
<evidence type="ECO:0000313" key="3">
    <source>
        <dbReference type="Proteomes" id="UP001604277"/>
    </source>
</evidence>
<feature type="compositionally biased region" description="Acidic residues" evidence="1">
    <location>
        <begin position="83"/>
        <end position="92"/>
    </location>
</feature>
<evidence type="ECO:0000313" key="2">
    <source>
        <dbReference type="EMBL" id="KAL2552859.1"/>
    </source>
</evidence>
<comment type="caution">
    <text evidence="2">The sequence shown here is derived from an EMBL/GenBank/DDBJ whole genome shotgun (WGS) entry which is preliminary data.</text>
</comment>
<gene>
    <name evidence="2" type="ORF">Fot_06478</name>
</gene>
<protein>
    <submittedName>
        <fullName evidence="2">Uncharacterized protein</fullName>
    </submittedName>
</protein>
<organism evidence="2 3">
    <name type="scientific">Forsythia ovata</name>
    <dbReference type="NCBI Taxonomy" id="205694"/>
    <lineage>
        <taxon>Eukaryota</taxon>
        <taxon>Viridiplantae</taxon>
        <taxon>Streptophyta</taxon>
        <taxon>Embryophyta</taxon>
        <taxon>Tracheophyta</taxon>
        <taxon>Spermatophyta</taxon>
        <taxon>Magnoliopsida</taxon>
        <taxon>eudicotyledons</taxon>
        <taxon>Gunneridae</taxon>
        <taxon>Pentapetalae</taxon>
        <taxon>asterids</taxon>
        <taxon>lamiids</taxon>
        <taxon>Lamiales</taxon>
        <taxon>Oleaceae</taxon>
        <taxon>Forsythieae</taxon>
        <taxon>Forsythia</taxon>
    </lineage>
</organism>
<accession>A0ABD1WT81</accession>
<sequence length="107" mass="12088">MIECTVINEESCIKCLKKTTLHLMMIYDPLPSTKRLPKLKLLQCSLNLHDYEPAPQQRIGVVVITDLEDKTVLEPLNPSELDNAPEVEEISSGEEFSGGEDIFRDDD</sequence>
<keyword evidence="3" id="KW-1185">Reference proteome</keyword>
<reference evidence="3" key="1">
    <citation type="submission" date="2024-07" db="EMBL/GenBank/DDBJ databases">
        <title>Two chromosome-level genome assemblies of Korean endemic species Abeliophyllum distichum and Forsythia ovata (Oleaceae).</title>
        <authorList>
            <person name="Jang H."/>
        </authorList>
    </citation>
    <scope>NUCLEOTIDE SEQUENCE [LARGE SCALE GENOMIC DNA]</scope>
</reference>
<dbReference type="AlphaFoldDB" id="A0ABD1WT81"/>
<evidence type="ECO:0000256" key="1">
    <source>
        <dbReference type="SAM" id="MobiDB-lite"/>
    </source>
</evidence>
<name>A0ABD1WT81_9LAMI</name>
<feature type="region of interest" description="Disordered" evidence="1">
    <location>
        <begin position="76"/>
        <end position="107"/>
    </location>
</feature>
<proteinExistence type="predicted"/>
<dbReference type="EMBL" id="JBFOLJ010000002">
    <property type="protein sequence ID" value="KAL2552859.1"/>
    <property type="molecule type" value="Genomic_DNA"/>
</dbReference>